<dbReference type="AlphaFoldDB" id="A0A6J3KW71"/>
<evidence type="ECO:0000313" key="9">
    <source>
        <dbReference type="RefSeq" id="XP_033356119.1"/>
    </source>
</evidence>
<keyword evidence="3" id="KW-0809">Transit peptide</keyword>
<dbReference type="InterPro" id="IPR008092">
    <property type="entry name" value="Ribosomal_mS29_met"/>
</dbReference>
<accession>A0A6J3KW71</accession>
<protein>
    <recommendedName>
        <fullName evidence="7">Small ribosomal subunit protein mS29</fullName>
    </recommendedName>
</protein>
<comment type="subcellular location">
    <subcellularLocation>
        <location evidence="1">Mitochondrion</location>
    </subcellularLocation>
</comment>
<dbReference type="InterPro" id="IPR019368">
    <property type="entry name" value="Ribosomal_mS29"/>
</dbReference>
<evidence type="ECO:0000256" key="7">
    <source>
        <dbReference type="ARBA" id="ARBA00035140"/>
    </source>
</evidence>
<dbReference type="CTD" id="37563"/>
<dbReference type="KEGG" id="bvk:117236865"/>
<dbReference type="GeneID" id="117236865"/>
<evidence type="ECO:0000256" key="5">
    <source>
        <dbReference type="ARBA" id="ARBA00023128"/>
    </source>
</evidence>
<organism evidence="8 9">
    <name type="scientific">Bombus vosnesenskii</name>
    <dbReference type="NCBI Taxonomy" id="207650"/>
    <lineage>
        <taxon>Eukaryota</taxon>
        <taxon>Metazoa</taxon>
        <taxon>Ecdysozoa</taxon>
        <taxon>Arthropoda</taxon>
        <taxon>Hexapoda</taxon>
        <taxon>Insecta</taxon>
        <taxon>Pterygota</taxon>
        <taxon>Neoptera</taxon>
        <taxon>Endopterygota</taxon>
        <taxon>Hymenoptera</taxon>
        <taxon>Apocrita</taxon>
        <taxon>Aculeata</taxon>
        <taxon>Apoidea</taxon>
        <taxon>Anthophila</taxon>
        <taxon>Apidae</taxon>
        <taxon>Bombus</taxon>
        <taxon>Pyrobombus</taxon>
    </lineage>
</organism>
<dbReference type="Pfam" id="PF10236">
    <property type="entry name" value="DAP3"/>
    <property type="match status" value="1"/>
</dbReference>
<keyword evidence="4 9" id="KW-0689">Ribosomal protein</keyword>
<dbReference type="GO" id="GO:0003735">
    <property type="term" value="F:structural constituent of ribosome"/>
    <property type="evidence" value="ECO:0007669"/>
    <property type="project" value="TreeGrafter"/>
</dbReference>
<evidence type="ECO:0000256" key="1">
    <source>
        <dbReference type="ARBA" id="ARBA00004173"/>
    </source>
</evidence>
<dbReference type="PANTHER" id="PTHR12810">
    <property type="entry name" value="MITOCHONDRIAL 28S RIBOSOMAL PROTEIN S29"/>
    <property type="match status" value="1"/>
</dbReference>
<evidence type="ECO:0000256" key="6">
    <source>
        <dbReference type="ARBA" id="ARBA00023274"/>
    </source>
</evidence>
<dbReference type="Proteomes" id="UP000504631">
    <property type="component" value="Unplaced"/>
</dbReference>
<sequence>MLSRTYSLFSGMCIRSSRRTIISAATKDVADQTNLSSFRISESNPAEHDASCLNRIYTVPSDITTSLMADMSIELKKQVQIFREFGILVRQPAVEVISYLEQTDYTKPINKYVLYGKSGAGKTTILLHLVHYGLTKCFFVLHLPWVRNWFRYARDTTASPLESDKLDLPESATKWLKYIKQLNNVSLSQLDLKTTKEYTWSQREVTKPGDSLSNLIEFGIQRTKFACGVINALVDELKIASTAGKCKTLVVIDGFNALTSDITHVCDENRVYVPPDKISITSAFLSSVDYNWCNGAAVLTVDKRANRDKRDSDYPTYLLGKKGFEHLDPFLPICVDEYSVEELDTILKYYKDRKWIRNVSPQGQKELELLSNKNPFTLWTLCKPLY</sequence>
<evidence type="ECO:0000256" key="3">
    <source>
        <dbReference type="ARBA" id="ARBA00022946"/>
    </source>
</evidence>
<dbReference type="RefSeq" id="XP_033356119.1">
    <property type="nucleotide sequence ID" value="XM_033500228.1"/>
</dbReference>
<dbReference type="GO" id="GO:0006915">
    <property type="term" value="P:apoptotic process"/>
    <property type="evidence" value="ECO:0007669"/>
    <property type="project" value="InterPro"/>
</dbReference>
<comment type="similarity">
    <text evidence="2">Belongs to the mitochondrion-specific ribosomal protein mS29 family.</text>
</comment>
<evidence type="ECO:0000256" key="4">
    <source>
        <dbReference type="ARBA" id="ARBA00022980"/>
    </source>
</evidence>
<dbReference type="PRINTS" id="PR01716">
    <property type="entry name" value="DEATHASSOCP3"/>
</dbReference>
<dbReference type="PANTHER" id="PTHR12810:SF0">
    <property type="entry name" value="SMALL RIBOSOMAL SUBUNIT PROTEIN MS29"/>
    <property type="match status" value="1"/>
</dbReference>
<keyword evidence="8" id="KW-1185">Reference proteome</keyword>
<gene>
    <name evidence="9" type="primary">LOC117236865</name>
</gene>
<evidence type="ECO:0000256" key="2">
    <source>
        <dbReference type="ARBA" id="ARBA00009863"/>
    </source>
</evidence>
<reference evidence="9" key="1">
    <citation type="submission" date="2025-08" db="UniProtKB">
        <authorList>
            <consortium name="RefSeq"/>
        </authorList>
    </citation>
    <scope>IDENTIFICATION</scope>
    <source>
        <tissue evidence="9">Muscle</tissue>
    </source>
</reference>
<keyword evidence="6" id="KW-0687">Ribonucleoprotein</keyword>
<proteinExistence type="inferred from homology"/>
<keyword evidence="5" id="KW-0496">Mitochondrion</keyword>
<name>A0A6J3KW71_9HYME</name>
<dbReference type="SUPFAM" id="SSF52540">
    <property type="entry name" value="P-loop containing nucleoside triphosphate hydrolases"/>
    <property type="match status" value="1"/>
</dbReference>
<dbReference type="InterPro" id="IPR027417">
    <property type="entry name" value="P-loop_NTPase"/>
</dbReference>
<dbReference type="GO" id="GO:0005763">
    <property type="term" value="C:mitochondrial small ribosomal subunit"/>
    <property type="evidence" value="ECO:0007669"/>
    <property type="project" value="TreeGrafter"/>
</dbReference>
<evidence type="ECO:0000313" key="8">
    <source>
        <dbReference type="Proteomes" id="UP000504631"/>
    </source>
</evidence>